<keyword evidence="5" id="KW-1185">Reference proteome</keyword>
<dbReference type="RefSeq" id="WP_005829493.1">
    <property type="nucleotide sequence ID" value="NZ_BJOD01000056.1"/>
</dbReference>
<keyword evidence="1" id="KW-0472">Membrane</keyword>
<proteinExistence type="predicted"/>
<dbReference type="EMBL" id="RHHN01000016">
    <property type="protein sequence ID" value="RNB58879.1"/>
    <property type="molecule type" value="Genomic_DNA"/>
</dbReference>
<evidence type="ECO:0000313" key="3">
    <source>
        <dbReference type="EMBL" id="RNB58879.1"/>
    </source>
</evidence>
<dbReference type="Proteomes" id="UP000276178">
    <property type="component" value="Unassembled WGS sequence"/>
</dbReference>
<keyword evidence="1" id="KW-0812">Transmembrane</keyword>
<dbReference type="AlphaFoldDB" id="A0A3M8B5Z7"/>
<reference evidence="2 5" key="2">
    <citation type="submission" date="2019-06" db="EMBL/GenBank/DDBJ databases">
        <title>Whole genome shotgun sequence of Brevibacillus agri NBRC 15538.</title>
        <authorList>
            <person name="Hosoyama A."/>
            <person name="Uohara A."/>
            <person name="Ohji S."/>
            <person name="Ichikawa N."/>
        </authorList>
    </citation>
    <scope>NUCLEOTIDE SEQUENCE [LARGE SCALE GENOMIC DNA]</scope>
    <source>
        <strain evidence="2 5">NBRC 15538</strain>
    </source>
</reference>
<organism evidence="3 4">
    <name type="scientific">Brevibacillus agri</name>
    <dbReference type="NCBI Taxonomy" id="51101"/>
    <lineage>
        <taxon>Bacteria</taxon>
        <taxon>Bacillati</taxon>
        <taxon>Bacillota</taxon>
        <taxon>Bacilli</taxon>
        <taxon>Bacillales</taxon>
        <taxon>Paenibacillaceae</taxon>
        <taxon>Brevibacillus</taxon>
    </lineage>
</organism>
<protein>
    <submittedName>
        <fullName evidence="2">Membrane protein YmcC</fullName>
    </submittedName>
</protein>
<comment type="caution">
    <text evidence="3">The sequence shown here is derived from an EMBL/GenBank/DDBJ whole genome shotgun (WGS) entry which is preliminary data.</text>
</comment>
<name>A0A3M8B5Z7_9BACL</name>
<accession>A0A3M8B5Z7</accession>
<keyword evidence="1" id="KW-1133">Transmembrane helix</keyword>
<dbReference type="OrthoDB" id="2082317at2"/>
<feature type="transmembrane region" description="Helical" evidence="1">
    <location>
        <begin position="34"/>
        <end position="55"/>
    </location>
</feature>
<evidence type="ECO:0000313" key="4">
    <source>
        <dbReference type="Proteomes" id="UP000276178"/>
    </source>
</evidence>
<dbReference type="EMBL" id="BJOD01000056">
    <property type="protein sequence ID" value="GED28017.1"/>
    <property type="molecule type" value="Genomic_DNA"/>
</dbReference>
<feature type="transmembrane region" description="Helical" evidence="1">
    <location>
        <begin position="124"/>
        <end position="142"/>
    </location>
</feature>
<reference evidence="3 4" key="1">
    <citation type="submission" date="2018-10" db="EMBL/GenBank/DDBJ databases">
        <title>Phylogenomics of Brevibacillus.</title>
        <authorList>
            <person name="Dunlap C."/>
        </authorList>
    </citation>
    <scope>NUCLEOTIDE SEQUENCE [LARGE SCALE GENOMIC DNA]</scope>
    <source>
        <strain evidence="3 4">NRRL NRS 1219</strain>
    </source>
</reference>
<feature type="transmembrane region" description="Helical" evidence="1">
    <location>
        <begin position="154"/>
        <end position="174"/>
    </location>
</feature>
<evidence type="ECO:0000313" key="2">
    <source>
        <dbReference type="EMBL" id="GED28017.1"/>
    </source>
</evidence>
<feature type="transmembrane region" description="Helical" evidence="1">
    <location>
        <begin position="6"/>
        <end position="27"/>
    </location>
</feature>
<dbReference type="Proteomes" id="UP000317180">
    <property type="component" value="Unassembled WGS sequence"/>
</dbReference>
<evidence type="ECO:0000256" key="1">
    <source>
        <dbReference type="SAM" id="Phobius"/>
    </source>
</evidence>
<sequence length="183" mass="20205">MNWIAWMIVACEIGFWVVIALGLAVRYGLGKERLGLFILALTPLVDLVLLAVTSVDLYRGATATMAHALAAVYIGVSIAFGKGMIRWADDKFLYYVKKQPLAKKPKLYGMAYARSYAKGWFKHVFAYLIGAGLLLAMIFFVGDASRTGALERAMLQWAVVLGIDLLITVSFFVWPKRSKSASS</sequence>
<dbReference type="GeneID" id="82809913"/>
<feature type="transmembrane region" description="Helical" evidence="1">
    <location>
        <begin position="61"/>
        <end position="81"/>
    </location>
</feature>
<evidence type="ECO:0000313" key="5">
    <source>
        <dbReference type="Proteomes" id="UP000317180"/>
    </source>
</evidence>
<gene>
    <name evidence="2" type="primary">ymcC</name>
    <name evidence="2" type="ORF">BAG01nite_41190</name>
    <name evidence="3" type="ORF">EB820_05055</name>
</gene>